<evidence type="ECO:0000313" key="1">
    <source>
        <dbReference type="EMBL" id="KAL5109096.1"/>
    </source>
</evidence>
<protein>
    <submittedName>
        <fullName evidence="1">Uncharacterized protein</fullName>
    </submittedName>
</protein>
<proteinExistence type="predicted"/>
<dbReference type="Proteomes" id="UP001651158">
    <property type="component" value="Unassembled WGS sequence"/>
</dbReference>
<name>A0ABR4QH98_9CEST</name>
<evidence type="ECO:0000313" key="2">
    <source>
        <dbReference type="Proteomes" id="UP001651158"/>
    </source>
</evidence>
<gene>
    <name evidence="1" type="ORF">TcWFU_006575</name>
</gene>
<reference evidence="1 2" key="1">
    <citation type="journal article" date="2022" name="Front. Cell. Infect. Microbiol.">
        <title>The Genomes of Two Strains of Taenia crassiceps the Animal Model for the Study of Human Cysticercosis.</title>
        <authorList>
            <person name="Bobes R.J."/>
            <person name="Estrada K."/>
            <person name="Rios-Valencia D.G."/>
            <person name="Calderon-Gallegos A."/>
            <person name="de la Torre P."/>
            <person name="Carrero J.C."/>
            <person name="Sanchez-Flores A."/>
            <person name="Laclette J.P."/>
        </authorList>
    </citation>
    <scope>NUCLEOTIDE SEQUENCE [LARGE SCALE GENOMIC DNA]</scope>
    <source>
        <strain evidence="1">WFUcys</strain>
    </source>
</reference>
<organism evidence="1 2">
    <name type="scientific">Taenia crassiceps</name>
    <dbReference type="NCBI Taxonomy" id="6207"/>
    <lineage>
        <taxon>Eukaryota</taxon>
        <taxon>Metazoa</taxon>
        <taxon>Spiralia</taxon>
        <taxon>Lophotrochozoa</taxon>
        <taxon>Platyhelminthes</taxon>
        <taxon>Cestoda</taxon>
        <taxon>Eucestoda</taxon>
        <taxon>Cyclophyllidea</taxon>
        <taxon>Taeniidae</taxon>
        <taxon>Taenia</taxon>
    </lineage>
</organism>
<sequence length="92" mass="10247">MRGWVGWSHATLQHRKEVQRPHHFDSHLSIGEVAGPSASIRAYCCLSEGGEGEGGGACDNHQRVRCIITQVELKARRSVKFTFPAFDLDDIE</sequence>
<accession>A0ABR4QH98</accession>
<comment type="caution">
    <text evidence="1">The sequence shown here is derived from an EMBL/GenBank/DDBJ whole genome shotgun (WGS) entry which is preliminary data.</text>
</comment>
<dbReference type="EMBL" id="JAKROA010000003">
    <property type="protein sequence ID" value="KAL5109096.1"/>
    <property type="molecule type" value="Genomic_DNA"/>
</dbReference>
<keyword evidence="2" id="KW-1185">Reference proteome</keyword>